<evidence type="ECO:0000313" key="3">
    <source>
        <dbReference type="Proteomes" id="UP000092695"/>
    </source>
</evidence>
<protein>
    <recommendedName>
        <fullName evidence="4">PA2779 family protein</fullName>
    </recommendedName>
</protein>
<evidence type="ECO:0000313" key="2">
    <source>
        <dbReference type="EMBL" id="ANO50166.1"/>
    </source>
</evidence>
<keyword evidence="1" id="KW-0812">Transmembrane</keyword>
<dbReference type="OrthoDB" id="6401969at2"/>
<dbReference type="Proteomes" id="UP000092695">
    <property type="component" value="Chromosome"/>
</dbReference>
<evidence type="ECO:0008006" key="4">
    <source>
        <dbReference type="Google" id="ProtNLM"/>
    </source>
</evidence>
<dbReference type="InterPro" id="IPR046735">
    <property type="entry name" value="PA2779-like"/>
</dbReference>
<dbReference type="STRING" id="1548547.BA177_02070"/>
<dbReference type="RefSeq" id="WP_068612305.1">
    <property type="nucleotide sequence ID" value="NZ_CP016268.1"/>
</dbReference>
<feature type="transmembrane region" description="Helical" evidence="1">
    <location>
        <begin position="101"/>
        <end position="124"/>
    </location>
</feature>
<name>A0A193LCK5_9GAMM</name>
<keyword evidence="1" id="KW-1133">Transmembrane helix</keyword>
<sequence>MRSTKLRLCVFELVSVALLSLGFMQVSHAGMISTQSMIEQEAGIERLQKVETLIARADVSQQLLALGVDPADVKQRVSMLSDADLADFEQRLEAGMAGGSAIGVIGTVFLVLLILELVGVTDIFKKI</sequence>
<accession>A0A193LCK5</accession>
<dbReference type="Pfam" id="PF20332">
    <property type="entry name" value="DUF6627"/>
    <property type="match status" value="1"/>
</dbReference>
<keyword evidence="1" id="KW-0472">Membrane</keyword>
<proteinExistence type="predicted"/>
<keyword evidence="3" id="KW-1185">Reference proteome</keyword>
<dbReference type="NCBIfam" id="NF033919">
    <property type="entry name" value="PA2779_fam"/>
    <property type="match status" value="1"/>
</dbReference>
<dbReference type="KEGG" id="woc:BA177_02070"/>
<organism evidence="2 3">
    <name type="scientific">Woeseia oceani</name>
    <dbReference type="NCBI Taxonomy" id="1548547"/>
    <lineage>
        <taxon>Bacteria</taxon>
        <taxon>Pseudomonadati</taxon>
        <taxon>Pseudomonadota</taxon>
        <taxon>Gammaproteobacteria</taxon>
        <taxon>Woeseiales</taxon>
        <taxon>Woeseiaceae</taxon>
        <taxon>Woeseia</taxon>
    </lineage>
</organism>
<dbReference type="EMBL" id="CP016268">
    <property type="protein sequence ID" value="ANO50166.1"/>
    <property type="molecule type" value="Genomic_DNA"/>
</dbReference>
<evidence type="ECO:0000256" key="1">
    <source>
        <dbReference type="SAM" id="Phobius"/>
    </source>
</evidence>
<dbReference type="AlphaFoldDB" id="A0A193LCK5"/>
<gene>
    <name evidence="2" type="ORF">BA177_02070</name>
</gene>
<reference evidence="2 3" key="1">
    <citation type="submission" date="2016-06" db="EMBL/GenBank/DDBJ databases">
        <title>Complete genome sequence of a deep-branching marine Gamma Proteobacterium Woeseia oceani type strain XK5.</title>
        <authorList>
            <person name="Mu D."/>
            <person name="Du Z."/>
        </authorList>
    </citation>
    <scope>NUCLEOTIDE SEQUENCE [LARGE SCALE GENOMIC DNA]</scope>
    <source>
        <strain evidence="2 3">XK5</strain>
    </source>
</reference>